<dbReference type="GO" id="GO:0005524">
    <property type="term" value="F:ATP binding"/>
    <property type="evidence" value="ECO:0007669"/>
    <property type="project" value="UniProtKB-KW"/>
</dbReference>
<dbReference type="InterPro" id="IPR050980">
    <property type="entry name" value="2C_sensor_his_kinase"/>
</dbReference>
<evidence type="ECO:0000313" key="19">
    <source>
        <dbReference type="EMBL" id="MEK8026469.1"/>
    </source>
</evidence>
<keyword evidence="10" id="KW-0418">Kinase</keyword>
<evidence type="ECO:0000313" key="20">
    <source>
        <dbReference type="Proteomes" id="UP001368500"/>
    </source>
</evidence>
<evidence type="ECO:0000256" key="16">
    <source>
        <dbReference type="SAM" id="Phobius"/>
    </source>
</evidence>
<keyword evidence="13" id="KW-0902">Two-component regulatory system</keyword>
<evidence type="ECO:0000256" key="13">
    <source>
        <dbReference type="ARBA" id="ARBA00023012"/>
    </source>
</evidence>
<dbReference type="Pfam" id="PF00672">
    <property type="entry name" value="HAMP"/>
    <property type="match status" value="1"/>
</dbReference>
<reference evidence="19 20" key="1">
    <citation type="submission" date="2024-04" db="EMBL/GenBank/DDBJ databases">
        <title>Novel species of the genus Ideonella isolated from streams.</title>
        <authorList>
            <person name="Lu H."/>
        </authorList>
    </citation>
    <scope>NUCLEOTIDE SEQUENCE [LARGE SCALE GENOMIC DNA]</scope>
    <source>
        <strain evidence="19 20">BYS139W</strain>
    </source>
</reference>
<evidence type="ECO:0000259" key="17">
    <source>
        <dbReference type="PROSITE" id="PS50109"/>
    </source>
</evidence>
<dbReference type="PRINTS" id="PR00344">
    <property type="entry name" value="BCTRLSENSOR"/>
</dbReference>
<evidence type="ECO:0000256" key="10">
    <source>
        <dbReference type="ARBA" id="ARBA00022777"/>
    </source>
</evidence>
<dbReference type="InterPro" id="IPR003661">
    <property type="entry name" value="HisK_dim/P_dom"/>
</dbReference>
<dbReference type="InterPro" id="IPR003660">
    <property type="entry name" value="HAMP_dom"/>
</dbReference>
<keyword evidence="11 19" id="KW-0067">ATP-binding</keyword>
<dbReference type="InterPro" id="IPR036890">
    <property type="entry name" value="HATPase_C_sf"/>
</dbReference>
<accession>A0ABU9B9A3</accession>
<evidence type="ECO:0000259" key="18">
    <source>
        <dbReference type="PROSITE" id="PS50885"/>
    </source>
</evidence>
<feature type="domain" description="HAMP" evidence="18">
    <location>
        <begin position="171"/>
        <end position="227"/>
    </location>
</feature>
<dbReference type="InterPro" id="IPR005467">
    <property type="entry name" value="His_kinase_dom"/>
</dbReference>
<keyword evidence="4" id="KW-1003">Cell membrane</keyword>
<proteinExistence type="predicted"/>
<feature type="domain" description="Histidine kinase" evidence="17">
    <location>
        <begin position="235"/>
        <end position="432"/>
    </location>
</feature>
<dbReference type="EMBL" id="JBBUTF010000008">
    <property type="protein sequence ID" value="MEK8026469.1"/>
    <property type="molecule type" value="Genomic_DNA"/>
</dbReference>
<evidence type="ECO:0000256" key="4">
    <source>
        <dbReference type="ARBA" id="ARBA00022475"/>
    </source>
</evidence>
<dbReference type="CDD" id="cd00075">
    <property type="entry name" value="HATPase"/>
    <property type="match status" value="1"/>
</dbReference>
<name>A0ABU9B9A3_9BURK</name>
<comment type="caution">
    <text evidence="19">The sequence shown here is derived from an EMBL/GenBank/DDBJ whole genome shotgun (WGS) entry which is preliminary data.</text>
</comment>
<dbReference type="InterPro" id="IPR036097">
    <property type="entry name" value="HisK_dim/P_sf"/>
</dbReference>
<evidence type="ECO:0000256" key="15">
    <source>
        <dbReference type="SAM" id="MobiDB-lite"/>
    </source>
</evidence>
<dbReference type="InterPro" id="IPR004358">
    <property type="entry name" value="Sig_transdc_His_kin-like_C"/>
</dbReference>
<dbReference type="SUPFAM" id="SSF55874">
    <property type="entry name" value="ATPase domain of HSP90 chaperone/DNA topoisomerase II/histidine kinase"/>
    <property type="match status" value="1"/>
</dbReference>
<dbReference type="Gene3D" id="3.30.565.10">
    <property type="entry name" value="Histidine kinase-like ATPase, C-terminal domain"/>
    <property type="match status" value="1"/>
</dbReference>
<feature type="compositionally biased region" description="Pro residues" evidence="15">
    <location>
        <begin position="74"/>
        <end position="102"/>
    </location>
</feature>
<evidence type="ECO:0000256" key="3">
    <source>
        <dbReference type="ARBA" id="ARBA00012438"/>
    </source>
</evidence>
<evidence type="ECO:0000256" key="2">
    <source>
        <dbReference type="ARBA" id="ARBA00004429"/>
    </source>
</evidence>
<dbReference type="SMART" id="SM00304">
    <property type="entry name" value="HAMP"/>
    <property type="match status" value="1"/>
</dbReference>
<keyword evidence="9" id="KW-0547">Nucleotide-binding</keyword>
<sequence length="455" mass="48175">MSARRALRLRARWRRHADTLALRLFLWMWLALVLSHVCALVITHAIWGSPHARPAAPPPHAATGAAPDARRAVPPVPPAPVVPPAQPGPPAAPAPHAAPRPGQPDAGLLSHIPALPSLPPTPAIESLALRLSGRSADAATAAPPAMPWPHLLADYLIRALLLAGFAWGGARWLTRPARALAAGARRLAARPDADPAPRLDSRQGARELRHAAAAFNAMARQLSRQLRARALTMAAISHDLRTPLTRLRLRLESPRERPDTDACIADLQAMDALIGQVLELLRDAPLDEPARRLDLGDLLQAVLDDQTEHGGLSSLQAPPAAEILAPPLSLRRLLDNLVGNALRHGGRADVTLTAAADRWCVTIDDDGPGIAPDDVARLLRPWQQLGDGAARGGSGLGLAIADQLARRLGARLQLLPHPPRGLRVQLDLPRGPAADAPTGHAAPHNVHGCTPAAPP</sequence>
<keyword evidence="8 16" id="KW-0812">Transmembrane</keyword>
<keyword evidence="20" id="KW-1185">Reference proteome</keyword>
<feature type="transmembrane region" description="Helical" evidence="16">
    <location>
        <begin position="20"/>
        <end position="47"/>
    </location>
</feature>
<feature type="region of interest" description="Disordered" evidence="15">
    <location>
        <begin position="52"/>
        <end position="112"/>
    </location>
</feature>
<evidence type="ECO:0000256" key="12">
    <source>
        <dbReference type="ARBA" id="ARBA00022989"/>
    </source>
</evidence>
<dbReference type="PANTHER" id="PTHR44936:SF5">
    <property type="entry name" value="SENSOR HISTIDINE KINASE ENVZ"/>
    <property type="match status" value="1"/>
</dbReference>
<dbReference type="Pfam" id="PF02518">
    <property type="entry name" value="HATPase_c"/>
    <property type="match status" value="1"/>
</dbReference>
<dbReference type="PROSITE" id="PS50885">
    <property type="entry name" value="HAMP"/>
    <property type="match status" value="1"/>
</dbReference>
<dbReference type="Pfam" id="PF00512">
    <property type="entry name" value="HisKA"/>
    <property type="match status" value="1"/>
</dbReference>
<evidence type="ECO:0000256" key="9">
    <source>
        <dbReference type="ARBA" id="ARBA00022741"/>
    </source>
</evidence>
<dbReference type="Gene3D" id="1.10.287.130">
    <property type="match status" value="1"/>
</dbReference>
<evidence type="ECO:0000256" key="1">
    <source>
        <dbReference type="ARBA" id="ARBA00000085"/>
    </source>
</evidence>
<dbReference type="EC" id="2.7.13.3" evidence="3"/>
<dbReference type="Proteomes" id="UP001368500">
    <property type="component" value="Unassembled WGS sequence"/>
</dbReference>
<comment type="catalytic activity">
    <reaction evidence="1">
        <text>ATP + protein L-histidine = ADP + protein N-phospho-L-histidine.</text>
        <dbReference type="EC" id="2.7.13.3"/>
    </reaction>
</comment>
<dbReference type="SMART" id="SM00387">
    <property type="entry name" value="HATPase_c"/>
    <property type="match status" value="1"/>
</dbReference>
<evidence type="ECO:0000256" key="6">
    <source>
        <dbReference type="ARBA" id="ARBA00022553"/>
    </source>
</evidence>
<dbReference type="CDD" id="cd00082">
    <property type="entry name" value="HisKA"/>
    <property type="match status" value="1"/>
</dbReference>
<evidence type="ECO:0000256" key="8">
    <source>
        <dbReference type="ARBA" id="ARBA00022692"/>
    </source>
</evidence>
<evidence type="ECO:0000256" key="7">
    <source>
        <dbReference type="ARBA" id="ARBA00022679"/>
    </source>
</evidence>
<dbReference type="InterPro" id="IPR003594">
    <property type="entry name" value="HATPase_dom"/>
</dbReference>
<dbReference type="PROSITE" id="PS50109">
    <property type="entry name" value="HIS_KIN"/>
    <property type="match status" value="1"/>
</dbReference>
<evidence type="ECO:0000256" key="14">
    <source>
        <dbReference type="ARBA" id="ARBA00023136"/>
    </source>
</evidence>
<keyword evidence="12 16" id="KW-1133">Transmembrane helix</keyword>
<dbReference type="SUPFAM" id="SSF47384">
    <property type="entry name" value="Homodimeric domain of signal transducing histidine kinase"/>
    <property type="match status" value="1"/>
</dbReference>
<keyword evidence="6" id="KW-0597">Phosphoprotein</keyword>
<dbReference type="RefSeq" id="WP_341374253.1">
    <property type="nucleotide sequence ID" value="NZ_JBBUTF010000008.1"/>
</dbReference>
<dbReference type="PANTHER" id="PTHR44936">
    <property type="entry name" value="SENSOR PROTEIN CREC"/>
    <property type="match status" value="1"/>
</dbReference>
<keyword evidence="7" id="KW-0808">Transferase</keyword>
<feature type="region of interest" description="Disordered" evidence="15">
    <location>
        <begin position="421"/>
        <end position="455"/>
    </location>
</feature>
<gene>
    <name evidence="19" type="ORF">AACH11_10915</name>
</gene>
<comment type="subcellular location">
    <subcellularLocation>
        <location evidence="2">Cell inner membrane</location>
        <topology evidence="2">Multi-pass membrane protein</topology>
    </subcellularLocation>
</comment>
<keyword evidence="5" id="KW-0997">Cell inner membrane</keyword>
<dbReference type="SMART" id="SM00388">
    <property type="entry name" value="HisKA"/>
    <property type="match status" value="1"/>
</dbReference>
<protein>
    <recommendedName>
        <fullName evidence="3">histidine kinase</fullName>
        <ecNumber evidence="3">2.7.13.3</ecNumber>
    </recommendedName>
</protein>
<evidence type="ECO:0000256" key="11">
    <source>
        <dbReference type="ARBA" id="ARBA00022840"/>
    </source>
</evidence>
<evidence type="ECO:0000256" key="5">
    <source>
        <dbReference type="ARBA" id="ARBA00022519"/>
    </source>
</evidence>
<keyword evidence="14 16" id="KW-0472">Membrane</keyword>
<organism evidence="19 20">
    <name type="scientific">Pseudaquabacterium rugosum</name>
    <dbReference type="NCBI Taxonomy" id="2984194"/>
    <lineage>
        <taxon>Bacteria</taxon>
        <taxon>Pseudomonadati</taxon>
        <taxon>Pseudomonadota</taxon>
        <taxon>Betaproteobacteria</taxon>
        <taxon>Burkholderiales</taxon>
        <taxon>Sphaerotilaceae</taxon>
        <taxon>Pseudaquabacterium</taxon>
    </lineage>
</organism>